<dbReference type="RefSeq" id="WP_273691067.1">
    <property type="nucleotide sequence ID" value="NZ_CP117411.1"/>
</dbReference>
<keyword evidence="2" id="KW-0808">Transferase</keyword>
<organism evidence="2 3">
    <name type="scientific">Sphingomonas naphthae</name>
    <dbReference type="NCBI Taxonomy" id="1813468"/>
    <lineage>
        <taxon>Bacteria</taxon>
        <taxon>Pseudomonadati</taxon>
        <taxon>Pseudomonadota</taxon>
        <taxon>Alphaproteobacteria</taxon>
        <taxon>Sphingomonadales</taxon>
        <taxon>Sphingomonadaceae</taxon>
        <taxon>Sphingomonas</taxon>
    </lineage>
</organism>
<evidence type="ECO:0000256" key="1">
    <source>
        <dbReference type="SAM" id="SignalP"/>
    </source>
</evidence>
<keyword evidence="2" id="KW-0489">Methyltransferase</keyword>
<proteinExistence type="predicted"/>
<keyword evidence="1" id="KW-0732">Signal</keyword>
<dbReference type="InterPro" id="IPR016980">
    <property type="entry name" value="S-AdoMet-dep_MeTrfase_Alr7345"/>
</dbReference>
<dbReference type="Proteomes" id="UP001220395">
    <property type="component" value="Chromosome"/>
</dbReference>
<accession>A0ABY7TPZ2</accession>
<evidence type="ECO:0000313" key="3">
    <source>
        <dbReference type="Proteomes" id="UP001220395"/>
    </source>
</evidence>
<feature type="chain" id="PRO_5046055052" evidence="1">
    <location>
        <begin position="21"/>
        <end position="249"/>
    </location>
</feature>
<dbReference type="GO" id="GO:0032259">
    <property type="term" value="P:methylation"/>
    <property type="evidence" value="ECO:0007669"/>
    <property type="project" value="UniProtKB-KW"/>
</dbReference>
<dbReference type="InterPro" id="IPR029063">
    <property type="entry name" value="SAM-dependent_MTases_sf"/>
</dbReference>
<dbReference type="SUPFAM" id="SSF53335">
    <property type="entry name" value="S-adenosyl-L-methionine-dependent methyltransferases"/>
    <property type="match status" value="1"/>
</dbReference>
<reference evidence="2 3" key="1">
    <citation type="submission" date="2023-02" db="EMBL/GenBank/DDBJ databases">
        <title>Genome sequence of Sphingomonas naphthae.</title>
        <authorList>
            <person name="Kim S."/>
            <person name="Heo J."/>
            <person name="Kwon S.-W."/>
        </authorList>
    </citation>
    <scope>NUCLEOTIDE SEQUENCE [LARGE SCALE GENOMIC DNA]</scope>
    <source>
        <strain evidence="2 3">KACC 18716</strain>
    </source>
</reference>
<evidence type="ECO:0000313" key="2">
    <source>
        <dbReference type="EMBL" id="WCT75307.1"/>
    </source>
</evidence>
<keyword evidence="3" id="KW-1185">Reference proteome</keyword>
<feature type="signal peptide" evidence="1">
    <location>
        <begin position="1"/>
        <end position="20"/>
    </location>
</feature>
<dbReference type="Gene3D" id="3.40.50.150">
    <property type="entry name" value="Vaccinia Virus protein VP39"/>
    <property type="match status" value="1"/>
</dbReference>
<dbReference type="GO" id="GO:0008168">
    <property type="term" value="F:methyltransferase activity"/>
    <property type="evidence" value="ECO:0007669"/>
    <property type="project" value="UniProtKB-KW"/>
</dbReference>
<sequence length="249" mass="26136">MRTPIAALLLAAALPAIAIAASVPAPVTKALAAPAREADKKDDERRKGGEITAFAGVKPGQTVVDLLPGGGYWTRLFSGVVGPKGKVIDVWPAAMVAPGARGEPRMKALIGQPGFENVEALPVDLAAYATPPADVVFTSQNIHDLPNKSFGGLDITAFSKNVLASLKPGGRFIVIDHTGKPGSGMTETDTLHRIEPKVVKDAIVAAGFKFAGESKLLAHAADDHTLKVFDPALRGNTDQFIYAFEKPKK</sequence>
<name>A0ABY7TPZ2_9SPHN</name>
<dbReference type="EMBL" id="CP117411">
    <property type="protein sequence ID" value="WCT75307.1"/>
    <property type="molecule type" value="Genomic_DNA"/>
</dbReference>
<protein>
    <submittedName>
        <fullName evidence="2">Methyltransferase</fullName>
    </submittedName>
</protein>
<gene>
    <name evidence="2" type="ORF">PQ455_08845</name>
</gene>
<dbReference type="PIRSF" id="PIRSF031679">
    <property type="entry name" value="Mtase_Alr7345_prd"/>
    <property type="match status" value="1"/>
</dbReference>